<dbReference type="SUPFAM" id="SSF52210">
    <property type="entry name" value="Succinyl-CoA synthetase domains"/>
    <property type="match status" value="1"/>
</dbReference>
<gene>
    <name evidence="3" type="ORF">VITISV_028197</name>
</gene>
<dbReference type="InterPro" id="IPR017440">
    <property type="entry name" value="Cit_synth/succinyl-CoA_lig_AS"/>
</dbReference>
<name>A5B3Z8_VITVI</name>
<dbReference type="AlphaFoldDB" id="A5B3Z8"/>
<comment type="subunit">
    <text evidence="1">Heterooctamer of 4 alpha and 4 beta chains.</text>
</comment>
<keyword evidence="2" id="KW-1133">Transmembrane helix</keyword>
<dbReference type="InterPro" id="IPR016102">
    <property type="entry name" value="Succinyl-CoA_synth-like"/>
</dbReference>
<dbReference type="EMBL" id="AM445867">
    <property type="protein sequence ID" value="CAN65200.1"/>
    <property type="molecule type" value="Genomic_DNA"/>
</dbReference>
<evidence type="ECO:0000313" key="3">
    <source>
        <dbReference type="EMBL" id="CAN65200.1"/>
    </source>
</evidence>
<dbReference type="ExpressionAtlas" id="A5B3Z8">
    <property type="expression patterns" value="baseline and differential"/>
</dbReference>
<dbReference type="PROSITE" id="PS00399">
    <property type="entry name" value="SUCCINYL_COA_LIG_2"/>
    <property type="match status" value="1"/>
</dbReference>
<dbReference type="Gene3D" id="3.40.50.261">
    <property type="entry name" value="Succinyl-CoA synthetase domains"/>
    <property type="match status" value="1"/>
</dbReference>
<proteinExistence type="predicted"/>
<dbReference type="PANTHER" id="PTHR11117:SF2">
    <property type="entry name" value="SUCCINATE--COA LIGASE [ADP_GDP-FORMING] SUBUNIT ALPHA, MITOCHONDRIAL"/>
    <property type="match status" value="1"/>
</dbReference>
<protein>
    <recommendedName>
        <fullName evidence="4">Succinate--CoA ligase [ADP-forming] subunit alpha-1, mitochondrial</fullName>
    </recommendedName>
</protein>
<evidence type="ECO:0000256" key="2">
    <source>
        <dbReference type="SAM" id="Phobius"/>
    </source>
</evidence>
<feature type="transmembrane region" description="Helical" evidence="2">
    <location>
        <begin position="15"/>
        <end position="41"/>
    </location>
</feature>
<accession>A5B3Z8</accession>
<reference evidence="3" key="1">
    <citation type="journal article" date="2007" name="PLoS ONE">
        <title>The first genome sequence of an elite grapevine cultivar (Pinot noir Vitis vinifera L.): coping with a highly heterozygous genome.</title>
        <authorList>
            <person name="Velasco R."/>
            <person name="Zharkikh A."/>
            <person name="Troggio M."/>
            <person name="Cartwright D.A."/>
            <person name="Cestaro A."/>
            <person name="Pruss D."/>
            <person name="Pindo M."/>
            <person name="FitzGerald L.M."/>
            <person name="Vezzulli S."/>
            <person name="Reid J."/>
            <person name="Malacarne G."/>
            <person name="Iliev D."/>
            <person name="Coppola G."/>
            <person name="Wardell B."/>
            <person name="Micheletti D."/>
            <person name="Macalma T."/>
            <person name="Facci M."/>
            <person name="Mitchell J.T."/>
            <person name="Perazzolli M."/>
            <person name="Eldredge G."/>
            <person name="Gatto P."/>
            <person name="Oyzerski R."/>
            <person name="Moretto M."/>
            <person name="Gutin N."/>
            <person name="Stefanini M."/>
            <person name="Chen Y."/>
            <person name="Segala C."/>
            <person name="Davenport C."/>
            <person name="Dematte L."/>
            <person name="Mraz A."/>
            <person name="Battilana J."/>
            <person name="Stormo K."/>
            <person name="Costa F."/>
            <person name="Tao Q."/>
            <person name="Si-Ammour A."/>
            <person name="Harkins T."/>
            <person name="Lackey A."/>
            <person name="Perbost C."/>
            <person name="Taillon B."/>
            <person name="Stella A."/>
            <person name="Solovyev V."/>
            <person name="Fawcett J.A."/>
            <person name="Sterck L."/>
            <person name="Vandepoele K."/>
            <person name="Grando S.M."/>
            <person name="Toppo S."/>
            <person name="Moser C."/>
            <person name="Lanchbury J."/>
            <person name="Bogden R."/>
            <person name="Skolnick M."/>
            <person name="Sgaramella V."/>
            <person name="Bhatnagar S.K."/>
            <person name="Fontana P."/>
            <person name="Gutin A."/>
            <person name="Van de Peer Y."/>
            <person name="Salamini F."/>
            <person name="Viola R."/>
        </authorList>
    </citation>
    <scope>NUCLEOTIDE SEQUENCE</scope>
</reference>
<organism evidence="3">
    <name type="scientific">Vitis vinifera</name>
    <name type="common">Grape</name>
    <dbReference type="NCBI Taxonomy" id="29760"/>
    <lineage>
        <taxon>Eukaryota</taxon>
        <taxon>Viridiplantae</taxon>
        <taxon>Streptophyta</taxon>
        <taxon>Embryophyta</taxon>
        <taxon>Tracheophyta</taxon>
        <taxon>Spermatophyta</taxon>
        <taxon>Magnoliopsida</taxon>
        <taxon>eudicotyledons</taxon>
        <taxon>Gunneridae</taxon>
        <taxon>Pentapetalae</taxon>
        <taxon>rosids</taxon>
        <taxon>Vitales</taxon>
        <taxon>Vitaceae</taxon>
        <taxon>Viteae</taxon>
        <taxon>Vitis</taxon>
    </lineage>
</organism>
<keyword evidence="2" id="KW-0812">Transmembrane</keyword>
<evidence type="ECO:0008006" key="4">
    <source>
        <dbReference type="Google" id="ProtNLM"/>
    </source>
</evidence>
<evidence type="ECO:0000256" key="1">
    <source>
        <dbReference type="ARBA" id="ARBA00011412"/>
    </source>
</evidence>
<sequence length="131" mass="14350">MAQIQLKARMNHKDFLWINIFILLYFFAICLWVFKLIILLIKQESKTEKPIVAFIAGLTAPPGRRMGHAGDNSVGVTFDVGYTEAIVSGGKGTAQDKIKTLREAGVTVVESPAKMGVAMLEAFKQKGLIPA</sequence>
<dbReference type="PANTHER" id="PTHR11117">
    <property type="entry name" value="SUCCINYL-COA LIGASE SUBUNIT ALPHA"/>
    <property type="match status" value="1"/>
</dbReference>
<keyword evidence="2" id="KW-0472">Membrane</keyword>